<name>A0ABT8W9J3_9FLAO</name>
<dbReference type="Pfam" id="PF18962">
    <property type="entry name" value="Por_Secre_tail"/>
    <property type="match status" value="1"/>
</dbReference>
<feature type="domain" description="Secretion system C-terminal sorting" evidence="3">
    <location>
        <begin position="284"/>
        <end position="351"/>
    </location>
</feature>
<evidence type="ECO:0000256" key="1">
    <source>
        <dbReference type="ARBA" id="ARBA00022729"/>
    </source>
</evidence>
<keyword evidence="5" id="KW-1185">Reference proteome</keyword>
<dbReference type="NCBIfam" id="TIGR04183">
    <property type="entry name" value="Por_Secre_tail"/>
    <property type="match status" value="1"/>
</dbReference>
<dbReference type="Proteomes" id="UP001176883">
    <property type="component" value="Unassembled WGS sequence"/>
</dbReference>
<evidence type="ECO:0000313" key="4">
    <source>
        <dbReference type="EMBL" id="MDO5969766.1"/>
    </source>
</evidence>
<dbReference type="InterPro" id="IPR026444">
    <property type="entry name" value="Secre_tail"/>
</dbReference>
<evidence type="ECO:0000313" key="5">
    <source>
        <dbReference type="Proteomes" id="UP001176883"/>
    </source>
</evidence>
<dbReference type="Gene3D" id="2.60.120.200">
    <property type="match status" value="1"/>
</dbReference>
<organism evidence="4 5">
    <name type="scientific">Flavivirga aquimarina</name>
    <dbReference type="NCBI Taxonomy" id="2027862"/>
    <lineage>
        <taxon>Bacteria</taxon>
        <taxon>Pseudomonadati</taxon>
        <taxon>Bacteroidota</taxon>
        <taxon>Flavobacteriia</taxon>
        <taxon>Flavobacteriales</taxon>
        <taxon>Flavobacteriaceae</taxon>
        <taxon>Flavivirga</taxon>
    </lineage>
</organism>
<feature type="chain" id="PRO_5046313438" evidence="2">
    <location>
        <begin position="19"/>
        <end position="355"/>
    </location>
</feature>
<accession>A0ABT8W9J3</accession>
<proteinExistence type="predicted"/>
<evidence type="ECO:0000259" key="3">
    <source>
        <dbReference type="Pfam" id="PF18962"/>
    </source>
</evidence>
<gene>
    <name evidence="4" type="ORF">Q4Q35_08100</name>
</gene>
<dbReference type="RefSeq" id="WP_303277459.1">
    <property type="nucleotide sequence ID" value="NZ_JAUOEK010000089.1"/>
</dbReference>
<evidence type="ECO:0000256" key="2">
    <source>
        <dbReference type="SAM" id="SignalP"/>
    </source>
</evidence>
<comment type="caution">
    <text evidence="4">The sequence shown here is derived from an EMBL/GenBank/DDBJ whole genome shotgun (WGS) entry which is preliminary data.</text>
</comment>
<feature type="signal peptide" evidence="2">
    <location>
        <begin position="1"/>
        <end position="18"/>
    </location>
</feature>
<dbReference type="EMBL" id="JAUOEK010000089">
    <property type="protein sequence ID" value="MDO5969766.1"/>
    <property type="molecule type" value="Genomic_DNA"/>
</dbReference>
<keyword evidence="1 2" id="KW-0732">Signal</keyword>
<protein>
    <submittedName>
        <fullName evidence="4">T9SS type A sorting domain-containing protein</fullName>
    </submittedName>
</protein>
<reference evidence="4" key="1">
    <citation type="submission" date="2023-07" db="EMBL/GenBank/DDBJ databases">
        <title>Two novel species in the genus Flavivirga.</title>
        <authorList>
            <person name="Kwon K."/>
        </authorList>
    </citation>
    <scope>NUCLEOTIDE SEQUENCE</scope>
    <source>
        <strain evidence="4">KCTC 52353</strain>
    </source>
</reference>
<sequence>MKFLSVFCLLFIFNNSFGQVVLNADGLGNTYSLITSVLAPGHNPIEVPDCNHAVFGEHIDEVFDSELNTHVFRFHIHTATDNDRCINFDRQRNEIKSYDKSPDNLLGIEDEMVVYKWKFKLDAGFQSSPNFTHIHQLKSVGGSLASMPMYTLTTRKGSPDQLELRYAETNSQTTLLKTDLSTFKGTWVEVTEVIKYGASGTYNIVIKRVSDNATLFSYSNNNIINWRSGADFVRPKWGIYRSLNNAQDLRDETVLFANFSVEETVALSINDKDLNSDSFVVFQNPVESTLYLKNISQNANLLEVFTMDGRKIMDKTIYAISEVKLDVSSFSNGTYVLSLQGQQLKQTKLVVISNK</sequence>